<dbReference type="SUPFAM" id="SSF51445">
    <property type="entry name" value="(Trans)glycosidases"/>
    <property type="match status" value="1"/>
</dbReference>
<feature type="domain" description="Glycoside hydrolase family 5" evidence="5">
    <location>
        <begin position="30"/>
        <end position="432"/>
    </location>
</feature>
<gene>
    <name evidence="6" type="ORF">H9625_06370</name>
</gene>
<dbReference type="PANTHER" id="PTHR31451">
    <property type="match status" value="1"/>
</dbReference>
<comment type="caution">
    <text evidence="6">The sequence shown here is derived from an EMBL/GenBank/DDBJ whole genome shotgun (WGS) entry which is preliminary data.</text>
</comment>
<dbReference type="Gene3D" id="3.20.20.80">
    <property type="entry name" value="Glycosidases"/>
    <property type="match status" value="1"/>
</dbReference>
<dbReference type="EMBL" id="JACSPP010000014">
    <property type="protein sequence ID" value="MBD8040074.1"/>
    <property type="molecule type" value="Genomic_DNA"/>
</dbReference>
<dbReference type="InterPro" id="IPR045053">
    <property type="entry name" value="MAN-like"/>
</dbReference>
<name>A0ABR8Y7Q7_9BACT</name>
<evidence type="ECO:0000256" key="2">
    <source>
        <dbReference type="ARBA" id="ARBA00012706"/>
    </source>
</evidence>
<dbReference type="InterPro" id="IPR017853">
    <property type="entry name" value="GH"/>
</dbReference>
<comment type="catalytic activity">
    <reaction evidence="1">
        <text>Random hydrolysis of (1-&gt;4)-beta-D-mannosidic linkages in mannans, galactomannans and glucomannans.</text>
        <dbReference type="EC" id="3.2.1.78"/>
    </reaction>
</comment>
<evidence type="ECO:0000259" key="5">
    <source>
        <dbReference type="Pfam" id="PF26410"/>
    </source>
</evidence>
<organism evidence="6 7">
    <name type="scientific">Phocaeicola intestinalis</name>
    <dbReference type="NCBI Taxonomy" id="2762212"/>
    <lineage>
        <taxon>Bacteria</taxon>
        <taxon>Pseudomonadati</taxon>
        <taxon>Bacteroidota</taxon>
        <taxon>Bacteroidia</taxon>
        <taxon>Bacteroidales</taxon>
        <taxon>Bacteroidaceae</taxon>
        <taxon>Phocaeicola</taxon>
    </lineage>
</organism>
<accession>A0ABR8Y7Q7</accession>
<evidence type="ECO:0000256" key="1">
    <source>
        <dbReference type="ARBA" id="ARBA00001678"/>
    </source>
</evidence>
<dbReference type="EC" id="3.2.1.78" evidence="2"/>
<keyword evidence="4" id="KW-0326">Glycosidase</keyword>
<keyword evidence="7" id="KW-1185">Reference proteome</keyword>
<evidence type="ECO:0000256" key="4">
    <source>
        <dbReference type="ARBA" id="ARBA00023295"/>
    </source>
</evidence>
<protein>
    <recommendedName>
        <fullName evidence="2">mannan endo-1,4-beta-mannosidase</fullName>
        <ecNumber evidence="2">3.2.1.78</ecNumber>
    </recommendedName>
</protein>
<keyword evidence="3" id="KW-0378">Hydrolase</keyword>
<dbReference type="Pfam" id="PF26410">
    <property type="entry name" value="GH5_mannosidase"/>
    <property type="match status" value="1"/>
</dbReference>
<dbReference type="InterPro" id="IPR001547">
    <property type="entry name" value="Glyco_hydro_5"/>
</dbReference>
<reference evidence="6 7" key="1">
    <citation type="submission" date="2020-08" db="EMBL/GenBank/DDBJ databases">
        <title>A Genomic Blueprint of the Chicken Gut Microbiome.</title>
        <authorList>
            <person name="Gilroy R."/>
            <person name="Ravi A."/>
            <person name="Getino M."/>
            <person name="Pursley I."/>
            <person name="Horton D.L."/>
            <person name="Alikhan N.-F."/>
            <person name="Baker D."/>
            <person name="Gharbi K."/>
            <person name="Hall N."/>
            <person name="Watson M."/>
            <person name="Adriaenssens E.M."/>
            <person name="Foster-Nyarko E."/>
            <person name="Jarju S."/>
            <person name="Secka A."/>
            <person name="Antonio M."/>
            <person name="Oren A."/>
            <person name="Chaudhuri R."/>
            <person name="La Ragione R.M."/>
            <person name="Hildebrand F."/>
            <person name="Pallen M.J."/>
        </authorList>
    </citation>
    <scope>NUCLEOTIDE SEQUENCE [LARGE SCALE GENOMIC DNA]</scope>
    <source>
        <strain evidence="6 7">Sa1CVN1</strain>
    </source>
</reference>
<dbReference type="Proteomes" id="UP000620874">
    <property type="component" value="Unassembled WGS sequence"/>
</dbReference>
<dbReference type="PANTHER" id="PTHR31451:SF40">
    <property type="entry name" value="GLYCOSIDE HYDROLASE FAMILY 5 DOMAIN-CONTAINING PROTEIN"/>
    <property type="match status" value="1"/>
</dbReference>
<sequence>MRKHYLFVLISIWLCIACTSKISEPSKVTSFVNIENGQFIKNGKPYYYIGANFWYGAILASEGEGGNRQRLIAELDSMAAIGIDNLRILIGADGVNGVPAKVEPTLQVEAGVYNDTILAGLDYLLYEMGKRNMVAVLYLNNSWEWSGGYGQYLEWAGYGKAPIPAIDGWDKYQTFVSQYQKSEEAKKLFADHVKNIVTRTNRYTNQKYINDPTIMSWQIGNEPRAFGQENKVSYALWIHDVAAQIKALDPNHLVSTGNEGYQGTEGDIQLWELIHSYSNVDYMTIHIWPYNWGWAQKDNLDGTVQYSIDQTALYIKEHLVIAEEHQKPLVIEEFGFPRDNFQFSKTSSTVNRDRYYESVFNQVFENSKSNGRLAGCNIWAWGGSARQNPEHVFWEKGDDYMGDPAQEEQGLNSVFNSDFSTIKLIVDITEKMH</sequence>
<dbReference type="RefSeq" id="WP_191763487.1">
    <property type="nucleotide sequence ID" value="NZ_JACSPP010000014.1"/>
</dbReference>
<proteinExistence type="predicted"/>
<evidence type="ECO:0000256" key="3">
    <source>
        <dbReference type="ARBA" id="ARBA00022801"/>
    </source>
</evidence>
<evidence type="ECO:0000313" key="6">
    <source>
        <dbReference type="EMBL" id="MBD8040074.1"/>
    </source>
</evidence>
<evidence type="ECO:0000313" key="7">
    <source>
        <dbReference type="Proteomes" id="UP000620874"/>
    </source>
</evidence>